<name>A0A0E9WPS6_ANGAN</name>
<organism evidence="1">
    <name type="scientific">Anguilla anguilla</name>
    <name type="common">European freshwater eel</name>
    <name type="synonym">Muraena anguilla</name>
    <dbReference type="NCBI Taxonomy" id="7936"/>
    <lineage>
        <taxon>Eukaryota</taxon>
        <taxon>Metazoa</taxon>
        <taxon>Chordata</taxon>
        <taxon>Craniata</taxon>
        <taxon>Vertebrata</taxon>
        <taxon>Euteleostomi</taxon>
        <taxon>Actinopterygii</taxon>
        <taxon>Neopterygii</taxon>
        <taxon>Teleostei</taxon>
        <taxon>Anguilliformes</taxon>
        <taxon>Anguillidae</taxon>
        <taxon>Anguilla</taxon>
    </lineage>
</organism>
<dbReference type="AlphaFoldDB" id="A0A0E9WPS6"/>
<protein>
    <submittedName>
        <fullName evidence="1">Uncharacterized protein</fullName>
    </submittedName>
</protein>
<dbReference type="EMBL" id="GBXM01016992">
    <property type="protein sequence ID" value="JAH91585.1"/>
    <property type="molecule type" value="Transcribed_RNA"/>
</dbReference>
<sequence length="52" mass="6145">MECYTSRVSLCFKLRIFYFLKDVKWNWSFTSIWPQDVTVGTYGNGLPAYLKA</sequence>
<evidence type="ECO:0000313" key="1">
    <source>
        <dbReference type="EMBL" id="JAH91585.1"/>
    </source>
</evidence>
<reference evidence="1" key="1">
    <citation type="submission" date="2014-11" db="EMBL/GenBank/DDBJ databases">
        <authorList>
            <person name="Amaro Gonzalez C."/>
        </authorList>
    </citation>
    <scope>NUCLEOTIDE SEQUENCE</scope>
</reference>
<proteinExistence type="predicted"/>
<accession>A0A0E9WPS6</accession>
<reference evidence="1" key="2">
    <citation type="journal article" date="2015" name="Fish Shellfish Immunol.">
        <title>Early steps in the European eel (Anguilla anguilla)-Vibrio vulnificus interaction in the gills: Role of the RtxA13 toxin.</title>
        <authorList>
            <person name="Callol A."/>
            <person name="Pajuelo D."/>
            <person name="Ebbesson L."/>
            <person name="Teles M."/>
            <person name="MacKenzie S."/>
            <person name="Amaro C."/>
        </authorList>
    </citation>
    <scope>NUCLEOTIDE SEQUENCE</scope>
</reference>